<evidence type="ECO:0000313" key="1">
    <source>
        <dbReference type="Proteomes" id="UP000887540"/>
    </source>
</evidence>
<protein>
    <submittedName>
        <fullName evidence="2">HTH CENPB-type domain-containing protein</fullName>
    </submittedName>
</protein>
<keyword evidence="1" id="KW-1185">Reference proteome</keyword>
<name>A0A914D0S9_9BILA</name>
<proteinExistence type="predicted"/>
<dbReference type="Proteomes" id="UP000887540">
    <property type="component" value="Unplaced"/>
</dbReference>
<organism evidence="1 2">
    <name type="scientific">Acrobeloides nanus</name>
    <dbReference type="NCBI Taxonomy" id="290746"/>
    <lineage>
        <taxon>Eukaryota</taxon>
        <taxon>Metazoa</taxon>
        <taxon>Ecdysozoa</taxon>
        <taxon>Nematoda</taxon>
        <taxon>Chromadorea</taxon>
        <taxon>Rhabditida</taxon>
        <taxon>Tylenchina</taxon>
        <taxon>Cephalobomorpha</taxon>
        <taxon>Cephaloboidea</taxon>
        <taxon>Cephalobidae</taxon>
        <taxon>Acrobeloides</taxon>
    </lineage>
</organism>
<accession>A0A914D0S9</accession>
<sequence>MNMSPEEIDEMKSKSDEMMIQHGKIHINFEKVFGKGVSSTVFKGHLIGPSPLHEQQKTVQTQKFIDCDVAVKVTNKFEQTEVEQLFKEIDAMKKMGYHENQKKASEIAKIRGEKVFKANSGWMTNVKKRKEFIVHKTSGEAASLNDEKLEHCQKTELRPMLKKYEPDNVYNADETALYLKVLADKTLDFKEIFSVYTPGNFQLDMLISDRLDCCHPLAAKNMQQT</sequence>
<dbReference type="Gene3D" id="3.30.200.20">
    <property type="entry name" value="Phosphorylase Kinase, domain 1"/>
    <property type="match status" value="1"/>
</dbReference>
<reference evidence="2" key="1">
    <citation type="submission" date="2022-11" db="UniProtKB">
        <authorList>
            <consortium name="WormBaseParasite"/>
        </authorList>
    </citation>
    <scope>IDENTIFICATION</scope>
</reference>
<evidence type="ECO:0000313" key="2">
    <source>
        <dbReference type="WBParaSite" id="ACRNAN_scaffold1711.g24815.t1"/>
    </source>
</evidence>
<dbReference type="WBParaSite" id="ACRNAN_scaffold1711.g24815.t1">
    <property type="protein sequence ID" value="ACRNAN_scaffold1711.g24815.t1"/>
    <property type="gene ID" value="ACRNAN_scaffold1711.g24815"/>
</dbReference>
<dbReference type="AlphaFoldDB" id="A0A914D0S9"/>